<evidence type="ECO:0000313" key="2">
    <source>
        <dbReference type="EMBL" id="CDW44396.1"/>
    </source>
</evidence>
<sequence length="111" mass="12641">MSIEEEVPMAPEVDDCEEEQDVPMGDEDGAEVPVQPPRRPTPNIMTWLPRKSDYEIVQVIAADETFEEKVDRLREAIEIAQATIKEVVDGVEYGFEEKIYKTMDIGQVITK</sequence>
<dbReference type="OrthoDB" id="10454810at2759"/>
<feature type="region of interest" description="Disordered" evidence="1">
    <location>
        <begin position="1"/>
        <end position="46"/>
    </location>
</feature>
<proteinExistence type="predicted"/>
<dbReference type="EMBL" id="HACA01027035">
    <property type="protein sequence ID" value="CDW44396.1"/>
    <property type="molecule type" value="Transcribed_RNA"/>
</dbReference>
<dbReference type="AlphaFoldDB" id="A0A0K2V374"/>
<organism evidence="2">
    <name type="scientific">Lepeophtheirus salmonis</name>
    <name type="common">Salmon louse</name>
    <name type="synonym">Caligus salmonis</name>
    <dbReference type="NCBI Taxonomy" id="72036"/>
    <lineage>
        <taxon>Eukaryota</taxon>
        <taxon>Metazoa</taxon>
        <taxon>Ecdysozoa</taxon>
        <taxon>Arthropoda</taxon>
        <taxon>Crustacea</taxon>
        <taxon>Multicrustacea</taxon>
        <taxon>Hexanauplia</taxon>
        <taxon>Copepoda</taxon>
        <taxon>Siphonostomatoida</taxon>
        <taxon>Caligidae</taxon>
        <taxon>Lepeophtheirus</taxon>
    </lineage>
</organism>
<evidence type="ECO:0000256" key="1">
    <source>
        <dbReference type="SAM" id="MobiDB-lite"/>
    </source>
</evidence>
<feature type="compositionally biased region" description="Acidic residues" evidence="1">
    <location>
        <begin position="1"/>
        <end position="30"/>
    </location>
</feature>
<reference evidence="2" key="1">
    <citation type="submission" date="2014-05" db="EMBL/GenBank/DDBJ databases">
        <authorList>
            <person name="Chronopoulou M."/>
        </authorList>
    </citation>
    <scope>NUCLEOTIDE SEQUENCE</scope>
    <source>
        <tissue evidence="2">Whole organism</tissue>
    </source>
</reference>
<accession>A0A0K2V374</accession>
<protein>
    <submittedName>
        <fullName evidence="2">Uncharacterized protein</fullName>
    </submittedName>
</protein>
<name>A0A0K2V374_LEPSM</name>